<dbReference type="EMBL" id="BK015209">
    <property type="protein sequence ID" value="DAD96127.1"/>
    <property type="molecule type" value="Genomic_DNA"/>
</dbReference>
<protein>
    <submittedName>
        <fullName evidence="1">Uncharacterized protein</fullName>
    </submittedName>
</protein>
<organism evidence="1">
    <name type="scientific">Myoviridae sp. ct2th6</name>
    <dbReference type="NCBI Taxonomy" id="2826606"/>
    <lineage>
        <taxon>Viruses</taxon>
        <taxon>Duplodnaviria</taxon>
        <taxon>Heunggongvirae</taxon>
        <taxon>Uroviricota</taxon>
        <taxon>Caudoviricetes</taxon>
    </lineage>
</organism>
<evidence type="ECO:0000313" key="1">
    <source>
        <dbReference type="EMBL" id="DAD96127.1"/>
    </source>
</evidence>
<proteinExistence type="predicted"/>
<accession>A0A8S5NP30</accession>
<name>A0A8S5NP30_9CAUD</name>
<sequence length="137" mass="15437">MKSGTFTNNTSFTASAAQVNVPTNSVDFLFRGEFIIPAAIRVVKARLYGVSDYSEHVDITKFVAVTPGKKYKLQGEYPYEYSEEQTEKFYGVPTLWNITSNVEWIGEGMNSQDSDGLKFTISWSPEINNHTPDVTDY</sequence>
<reference evidence="1" key="1">
    <citation type="journal article" date="2021" name="Proc. Natl. Acad. Sci. U.S.A.">
        <title>A Catalog of Tens of Thousands of Viruses from Human Metagenomes Reveals Hidden Associations with Chronic Diseases.</title>
        <authorList>
            <person name="Tisza M.J."/>
            <person name="Buck C.B."/>
        </authorList>
    </citation>
    <scope>NUCLEOTIDE SEQUENCE</scope>
    <source>
        <strain evidence="1">Ct2th6</strain>
    </source>
</reference>